<evidence type="ECO:0000313" key="6">
    <source>
        <dbReference type="EMBL" id="RJF86500.1"/>
    </source>
</evidence>
<dbReference type="PANTHER" id="PTHR30055:SF234">
    <property type="entry name" value="HTH-TYPE TRANSCRIPTIONAL REGULATOR BETI"/>
    <property type="match status" value="1"/>
</dbReference>
<dbReference type="RefSeq" id="WP_119777136.1">
    <property type="nucleotide sequence ID" value="NZ_QYUK01000011.1"/>
</dbReference>
<dbReference type="PANTHER" id="PTHR30055">
    <property type="entry name" value="HTH-TYPE TRANSCRIPTIONAL REGULATOR RUTR"/>
    <property type="match status" value="1"/>
</dbReference>
<keyword evidence="1" id="KW-0805">Transcription regulation</keyword>
<reference evidence="6 7" key="1">
    <citation type="submission" date="2018-09" db="EMBL/GenBank/DDBJ databases">
        <authorList>
            <person name="Zhu H."/>
        </authorList>
    </citation>
    <scope>NUCLEOTIDE SEQUENCE [LARGE SCALE GENOMIC DNA]</scope>
    <source>
        <strain evidence="6 7">K1W22B-8</strain>
    </source>
</reference>
<dbReference type="SUPFAM" id="SSF46689">
    <property type="entry name" value="Homeodomain-like"/>
    <property type="match status" value="1"/>
</dbReference>
<dbReference type="AlphaFoldDB" id="A0A418W908"/>
<organism evidence="6 7">
    <name type="scientific">Oleomonas cavernae</name>
    <dbReference type="NCBI Taxonomy" id="2320859"/>
    <lineage>
        <taxon>Bacteria</taxon>
        <taxon>Pseudomonadati</taxon>
        <taxon>Pseudomonadota</taxon>
        <taxon>Alphaproteobacteria</taxon>
        <taxon>Acetobacterales</taxon>
        <taxon>Acetobacteraceae</taxon>
        <taxon>Oleomonas</taxon>
    </lineage>
</organism>
<gene>
    <name evidence="6" type="ORF">D3874_05230</name>
</gene>
<feature type="DNA-binding region" description="H-T-H motif" evidence="4">
    <location>
        <begin position="34"/>
        <end position="53"/>
    </location>
</feature>
<evidence type="ECO:0000256" key="4">
    <source>
        <dbReference type="PROSITE-ProRule" id="PRU00335"/>
    </source>
</evidence>
<sequence length="200" mass="22595">MNSVPSTRQFNETQQRILDAAIDCVKQWGIDKTNLNDIAKQAGVTRPTVYRYFASRDEVLTAALLQSGFALAQRMLNQIDRYPEPGERFVEAVLFALGEFPNEPYLAVITRGDLTSYVSGDALNNAEGWALSLDLTRRILHDLVIPESDLEEITEVSVRMILSLLIMAGPRQRSVEEMRGFLTRRLLPMLGLEHYPRRGA</sequence>
<evidence type="ECO:0000256" key="3">
    <source>
        <dbReference type="ARBA" id="ARBA00023163"/>
    </source>
</evidence>
<dbReference type="PRINTS" id="PR00455">
    <property type="entry name" value="HTHTETR"/>
</dbReference>
<keyword evidence="2 4" id="KW-0238">DNA-binding</keyword>
<keyword evidence="3" id="KW-0804">Transcription</keyword>
<dbReference type="EMBL" id="QYUK01000011">
    <property type="protein sequence ID" value="RJF86500.1"/>
    <property type="molecule type" value="Genomic_DNA"/>
</dbReference>
<evidence type="ECO:0000256" key="2">
    <source>
        <dbReference type="ARBA" id="ARBA00023125"/>
    </source>
</evidence>
<dbReference type="OrthoDB" id="70491at2"/>
<dbReference type="InterPro" id="IPR009057">
    <property type="entry name" value="Homeodomain-like_sf"/>
</dbReference>
<dbReference type="GO" id="GO:0003700">
    <property type="term" value="F:DNA-binding transcription factor activity"/>
    <property type="evidence" value="ECO:0007669"/>
    <property type="project" value="TreeGrafter"/>
</dbReference>
<dbReference type="InterPro" id="IPR050109">
    <property type="entry name" value="HTH-type_TetR-like_transc_reg"/>
</dbReference>
<evidence type="ECO:0000259" key="5">
    <source>
        <dbReference type="PROSITE" id="PS50977"/>
    </source>
</evidence>
<proteinExistence type="predicted"/>
<protein>
    <submittedName>
        <fullName evidence="6">TetR/AcrR family transcriptional regulator</fullName>
    </submittedName>
</protein>
<dbReference type="Proteomes" id="UP000284605">
    <property type="component" value="Unassembled WGS sequence"/>
</dbReference>
<dbReference type="PROSITE" id="PS50977">
    <property type="entry name" value="HTH_TETR_2"/>
    <property type="match status" value="1"/>
</dbReference>
<comment type="caution">
    <text evidence="6">The sequence shown here is derived from an EMBL/GenBank/DDBJ whole genome shotgun (WGS) entry which is preliminary data.</text>
</comment>
<dbReference type="InterPro" id="IPR001647">
    <property type="entry name" value="HTH_TetR"/>
</dbReference>
<evidence type="ECO:0000313" key="7">
    <source>
        <dbReference type="Proteomes" id="UP000284605"/>
    </source>
</evidence>
<name>A0A418W908_9PROT</name>
<dbReference type="Gene3D" id="1.10.357.10">
    <property type="entry name" value="Tetracycline Repressor, domain 2"/>
    <property type="match status" value="1"/>
</dbReference>
<feature type="domain" description="HTH tetR-type" evidence="5">
    <location>
        <begin position="11"/>
        <end position="71"/>
    </location>
</feature>
<dbReference type="Pfam" id="PF00440">
    <property type="entry name" value="TetR_N"/>
    <property type="match status" value="1"/>
</dbReference>
<keyword evidence="7" id="KW-1185">Reference proteome</keyword>
<evidence type="ECO:0000256" key="1">
    <source>
        <dbReference type="ARBA" id="ARBA00023015"/>
    </source>
</evidence>
<accession>A0A418W908</accession>
<dbReference type="GO" id="GO:0000976">
    <property type="term" value="F:transcription cis-regulatory region binding"/>
    <property type="evidence" value="ECO:0007669"/>
    <property type="project" value="TreeGrafter"/>
</dbReference>